<proteinExistence type="inferred from homology"/>
<organism evidence="8 9">
    <name type="scientific">Neptunicella marina</name>
    <dbReference type="NCBI Taxonomy" id="2125989"/>
    <lineage>
        <taxon>Bacteria</taxon>
        <taxon>Pseudomonadati</taxon>
        <taxon>Pseudomonadota</taxon>
        <taxon>Gammaproteobacteria</taxon>
        <taxon>Alteromonadales</taxon>
        <taxon>Alteromonadaceae</taxon>
        <taxon>Neptunicella</taxon>
    </lineage>
</organism>
<name>A0A8J6IMT9_9ALTE</name>
<evidence type="ECO:0000313" key="9">
    <source>
        <dbReference type="Proteomes" id="UP000601768"/>
    </source>
</evidence>
<evidence type="ECO:0000256" key="2">
    <source>
        <dbReference type="ARBA" id="ARBA00011255"/>
    </source>
</evidence>
<dbReference type="PANTHER" id="PTHR30288">
    <property type="entry name" value="FLAGELLAR CAP/ASSEMBLY PROTEIN FLID"/>
    <property type="match status" value="1"/>
</dbReference>
<keyword evidence="3 5" id="KW-0175">Coiled coil</keyword>
<dbReference type="AlphaFoldDB" id="A0A8J6IMT9"/>
<evidence type="ECO:0000256" key="5">
    <source>
        <dbReference type="RuleBase" id="RU362066"/>
    </source>
</evidence>
<reference evidence="8" key="1">
    <citation type="journal article" date="2018" name="Int. J. Syst. Evol. Microbiol.">
        <title>Neptunicella marina gen. nov., sp. nov., isolated from surface seawater.</title>
        <authorList>
            <person name="Liu X."/>
            <person name="Lai Q."/>
            <person name="Du Y."/>
            <person name="Zhang X."/>
            <person name="Liu Z."/>
            <person name="Sun F."/>
            <person name="Shao Z."/>
        </authorList>
    </citation>
    <scope>NUCLEOTIDE SEQUENCE</scope>
    <source>
        <strain evidence="8">S27-2</strain>
    </source>
</reference>
<dbReference type="Pfam" id="PF07195">
    <property type="entry name" value="FliD_C"/>
    <property type="match status" value="1"/>
</dbReference>
<feature type="coiled-coil region" evidence="5">
    <location>
        <begin position="436"/>
        <end position="481"/>
    </location>
</feature>
<dbReference type="EMBL" id="JACNEP010000002">
    <property type="protein sequence ID" value="MBC3765040.1"/>
    <property type="molecule type" value="Genomic_DNA"/>
</dbReference>
<dbReference type="GO" id="GO:0009421">
    <property type="term" value="C:bacterial-type flagellum filament cap"/>
    <property type="evidence" value="ECO:0007669"/>
    <property type="project" value="InterPro"/>
</dbReference>
<protein>
    <recommendedName>
        <fullName evidence="5">Flagellar hook-associated protein 2</fullName>
        <shortName evidence="5">HAP2</shortName>
    </recommendedName>
    <alternativeName>
        <fullName evidence="5">Flagellar cap protein</fullName>
    </alternativeName>
</protein>
<evidence type="ECO:0000256" key="3">
    <source>
        <dbReference type="ARBA" id="ARBA00023054"/>
    </source>
</evidence>
<evidence type="ECO:0000313" key="8">
    <source>
        <dbReference type="EMBL" id="MBC3765040.1"/>
    </source>
</evidence>
<dbReference type="InterPro" id="IPR010810">
    <property type="entry name" value="Flagellin_hook_IN_motif"/>
</dbReference>
<dbReference type="GO" id="GO:0009424">
    <property type="term" value="C:bacterial-type flagellum hook"/>
    <property type="evidence" value="ECO:0007669"/>
    <property type="project" value="UniProtKB-UniRule"/>
</dbReference>
<keyword evidence="8" id="KW-0969">Cilium</keyword>
<dbReference type="Pfam" id="PF07196">
    <property type="entry name" value="Flagellin_IN"/>
    <property type="match status" value="1"/>
</dbReference>
<keyword evidence="5" id="KW-0964">Secreted</keyword>
<reference evidence="8" key="2">
    <citation type="submission" date="2020-08" db="EMBL/GenBank/DDBJ databases">
        <authorList>
            <person name="Lai Q."/>
        </authorList>
    </citation>
    <scope>NUCLEOTIDE SEQUENCE</scope>
    <source>
        <strain evidence="8">S27-2</strain>
    </source>
</reference>
<comment type="function">
    <text evidence="5">Required for morphogenesis and for the elongation of the flagellar filament by facilitating polymerization of the flagellin monomers at the tip of growing filament. Forms a capping structure, which prevents flagellin subunits (transported through the central channel of the flagellum) from leaking out without polymerization at the distal end.</text>
</comment>
<dbReference type="Pfam" id="PF02465">
    <property type="entry name" value="FliD_N"/>
    <property type="match status" value="1"/>
</dbReference>
<evidence type="ECO:0000259" key="7">
    <source>
        <dbReference type="Pfam" id="PF07195"/>
    </source>
</evidence>
<feature type="domain" description="Flagellar hook-associated protein 2 N-terminal" evidence="6">
    <location>
        <begin position="10"/>
        <end position="110"/>
    </location>
</feature>
<dbReference type="GO" id="GO:0005576">
    <property type="term" value="C:extracellular region"/>
    <property type="evidence" value="ECO:0007669"/>
    <property type="project" value="UniProtKB-SubCell"/>
</dbReference>
<evidence type="ECO:0000256" key="1">
    <source>
        <dbReference type="ARBA" id="ARBA00009764"/>
    </source>
</evidence>
<dbReference type="InterPro" id="IPR040026">
    <property type="entry name" value="FliD"/>
</dbReference>
<keyword evidence="8" id="KW-0966">Cell projection</keyword>
<comment type="similarity">
    <text evidence="1 5">Belongs to the FliD family.</text>
</comment>
<evidence type="ECO:0000256" key="4">
    <source>
        <dbReference type="ARBA" id="ARBA00023143"/>
    </source>
</evidence>
<dbReference type="GO" id="GO:0007155">
    <property type="term" value="P:cell adhesion"/>
    <property type="evidence" value="ECO:0007669"/>
    <property type="project" value="InterPro"/>
</dbReference>
<feature type="domain" description="Flagellar hook-associated protein 2 C-terminal" evidence="7">
    <location>
        <begin position="243"/>
        <end position="480"/>
    </location>
</feature>
<gene>
    <name evidence="8" type="primary">fliD</name>
    <name evidence="8" type="ORF">H8B19_04065</name>
</gene>
<keyword evidence="9" id="KW-1185">Reference proteome</keyword>
<comment type="subcellular location">
    <subcellularLocation>
        <location evidence="5">Secreted</location>
    </subcellularLocation>
    <subcellularLocation>
        <location evidence="5">Bacterial flagellum</location>
    </subcellularLocation>
</comment>
<dbReference type="PANTHER" id="PTHR30288:SF0">
    <property type="entry name" value="FLAGELLAR HOOK-ASSOCIATED PROTEIN 2"/>
    <property type="match status" value="1"/>
</dbReference>
<accession>A0A8J6IMT9</accession>
<dbReference type="RefSeq" id="WP_186505501.1">
    <property type="nucleotide sequence ID" value="NZ_JACNEP010000002.1"/>
</dbReference>
<dbReference type="InterPro" id="IPR003481">
    <property type="entry name" value="FliD_N"/>
</dbReference>
<keyword evidence="4 5" id="KW-0975">Bacterial flagellum</keyword>
<dbReference type="InterPro" id="IPR010809">
    <property type="entry name" value="FliD_C"/>
</dbReference>
<keyword evidence="8" id="KW-0282">Flagellum</keyword>
<sequence length="491" mass="53089">MAIQSLGVGSGLALDDLVTQLLEAERKPKTDRLDKREEKVEAQLSGIGQLKSKMDDFKKSVDDLRFDYELRGRKALTSHPSETLEPFTADASNSATAGNYKIAVTQLASGSRIETNNAVNPSDPSLAGFANSKSEVITTGSGNNGSLTFKVGTDSFTVNVTEGMTLEQLRAKVNSNKDNFGVNASIINTGTTDGGARLVFSSTITGAGNDLRIINDNDIAELNRVSTESSDGLTSYLAPKESAKNAQVTIDGIVAESSTNEFKNVIENVSFEVSELSSLDALGDPMTSKLEIGFDTEGVEKKIRDFVDNYNSLMSEITKLTRYGQSDLEDDGPLAGDFMARNIESSLAGIISSSVPGSALGTLFQLGVSFDDDNKLQISETDEFGIDSGQKRLTAALEDNFDEISNLFTGDDGIASKLYDFTYEYTTFGGLLRTREQAFKDERESISDQRERLELQMSNYEQVLRSKYQNLDKTVAQLNQTGSALMAALGG</sequence>
<dbReference type="Proteomes" id="UP000601768">
    <property type="component" value="Unassembled WGS sequence"/>
</dbReference>
<comment type="subunit">
    <text evidence="2 5">Homopentamer.</text>
</comment>
<evidence type="ECO:0000259" key="6">
    <source>
        <dbReference type="Pfam" id="PF02465"/>
    </source>
</evidence>
<dbReference type="GO" id="GO:0071973">
    <property type="term" value="P:bacterial-type flagellum-dependent cell motility"/>
    <property type="evidence" value="ECO:0007669"/>
    <property type="project" value="TreeGrafter"/>
</dbReference>
<comment type="caution">
    <text evidence="8">The sequence shown here is derived from an EMBL/GenBank/DDBJ whole genome shotgun (WGS) entry which is preliminary data.</text>
</comment>